<dbReference type="Proteomes" id="UP000006324">
    <property type="component" value="Unassembled WGS sequence"/>
</dbReference>
<evidence type="ECO:0000313" key="1">
    <source>
        <dbReference type="EMBL" id="EKO24677.1"/>
    </source>
</evidence>
<proteinExistence type="predicted"/>
<reference evidence="1 2" key="1">
    <citation type="submission" date="2012-09" db="EMBL/GenBank/DDBJ databases">
        <authorList>
            <person name="Harkins D.M."/>
            <person name="Durkin A.S."/>
            <person name="Brinkac L.M."/>
            <person name="Selengut J.D."/>
            <person name="Sanka R."/>
            <person name="DePew J."/>
            <person name="Purushe J."/>
            <person name="Chanthongthip A."/>
            <person name="Lattana O."/>
            <person name="Phetsouvanh R."/>
            <person name="Newton P.N."/>
            <person name="Vinetz J.M."/>
            <person name="Sutton G.G."/>
            <person name="Nelson W.C."/>
            <person name="Fouts D.E."/>
        </authorList>
    </citation>
    <scope>NUCLEOTIDE SEQUENCE [LARGE SCALE GENOMIC DNA]</scope>
    <source>
        <strain evidence="1 2">UI 12621</strain>
    </source>
</reference>
<comment type="caution">
    <text evidence="1">The sequence shown here is derived from an EMBL/GenBank/DDBJ whole genome shotgun (WGS) entry which is preliminary data.</text>
</comment>
<organism evidence="1 2">
    <name type="scientific">Leptospira interrogans str. UI 12621</name>
    <dbReference type="NCBI Taxonomy" id="1049937"/>
    <lineage>
        <taxon>Bacteria</taxon>
        <taxon>Pseudomonadati</taxon>
        <taxon>Spirochaetota</taxon>
        <taxon>Spirochaetia</taxon>
        <taxon>Leptospirales</taxon>
        <taxon>Leptospiraceae</taxon>
        <taxon>Leptospira</taxon>
    </lineage>
</organism>
<evidence type="ECO:0000313" key="2">
    <source>
        <dbReference type="Proteomes" id="UP000006324"/>
    </source>
</evidence>
<accession>A0A0F6H8U4</accession>
<dbReference type="GeneID" id="61143828"/>
<dbReference type="EMBL" id="AHNQ02000030">
    <property type="protein sequence ID" value="EKO24677.1"/>
    <property type="molecule type" value="Genomic_DNA"/>
</dbReference>
<gene>
    <name evidence="1" type="ORF">LEP1GSC104_3979</name>
</gene>
<dbReference type="AlphaFoldDB" id="A0A0F6H8U4"/>
<name>A0A0F6H8U4_LEPIR</name>
<protein>
    <submittedName>
        <fullName evidence="1">Uncharacterized protein</fullName>
    </submittedName>
</protein>
<dbReference type="RefSeq" id="WP_000473521.1">
    <property type="nucleotide sequence ID" value="NZ_AHNQ02000030.1"/>
</dbReference>
<sequence length="81" mass="9583">MFKKINLLKTNREILFRNVVKINLILPRKILSILWIKNYSYPPDFLTSERSPILKFALLFKFCISKIFLLPFPGNAVLKSR</sequence>